<dbReference type="Gene3D" id="1.10.10.10">
    <property type="entry name" value="Winged helix-like DNA-binding domain superfamily/Winged helix DNA-binding domain"/>
    <property type="match status" value="1"/>
</dbReference>
<organism evidence="1 2">
    <name type="scientific">Bradyrhizobium centrolobii</name>
    <dbReference type="NCBI Taxonomy" id="1505087"/>
    <lineage>
        <taxon>Bacteria</taxon>
        <taxon>Pseudomonadati</taxon>
        <taxon>Pseudomonadota</taxon>
        <taxon>Alphaproteobacteria</taxon>
        <taxon>Hyphomicrobiales</taxon>
        <taxon>Nitrobacteraceae</taxon>
        <taxon>Bradyrhizobium</taxon>
    </lineage>
</organism>
<dbReference type="AlphaFoldDB" id="A0A176YYW5"/>
<evidence type="ECO:0008006" key="3">
    <source>
        <dbReference type="Google" id="ProtNLM"/>
    </source>
</evidence>
<dbReference type="EMBL" id="LUUB01000040">
    <property type="protein sequence ID" value="OAF12409.1"/>
    <property type="molecule type" value="Genomic_DNA"/>
</dbReference>
<gene>
    <name evidence="1" type="ORF">AYJ54_06160</name>
</gene>
<evidence type="ECO:0000313" key="1">
    <source>
        <dbReference type="EMBL" id="OAF12409.1"/>
    </source>
</evidence>
<name>A0A176YYW5_9BRAD</name>
<protein>
    <recommendedName>
        <fullName evidence="3">HTH lysR-type domain-containing protein</fullName>
    </recommendedName>
</protein>
<dbReference type="Proteomes" id="UP000076959">
    <property type="component" value="Unassembled WGS sequence"/>
</dbReference>
<reference evidence="1 2" key="1">
    <citation type="submission" date="2016-03" db="EMBL/GenBank/DDBJ databases">
        <title>Draft Genome Sequence of the Strain BR 10245 (Bradyrhizobium sp.) isolated from nodules of Centrolobium paraense.</title>
        <authorList>
            <person name="Simoes-Araujo J.L.Sr."/>
            <person name="Barauna A.C."/>
            <person name="Silva K."/>
            <person name="Zilli J.E."/>
        </authorList>
    </citation>
    <scope>NUCLEOTIDE SEQUENCE [LARGE SCALE GENOMIC DNA]</scope>
    <source>
        <strain evidence="1 2">BR 10245</strain>
    </source>
</reference>
<comment type="caution">
    <text evidence="1">The sequence shown here is derived from an EMBL/GenBank/DDBJ whole genome shotgun (WGS) entry which is preliminary data.</text>
</comment>
<evidence type="ECO:0000313" key="2">
    <source>
        <dbReference type="Proteomes" id="UP000076959"/>
    </source>
</evidence>
<dbReference type="STRING" id="1505087.AYJ54_06160"/>
<dbReference type="RefSeq" id="WP_063698888.1">
    <property type="nucleotide sequence ID" value="NZ_LUUB01000040.1"/>
</dbReference>
<keyword evidence="2" id="KW-1185">Reference proteome</keyword>
<proteinExistence type="predicted"/>
<sequence length="68" mass="7603">MLGNFLMPRLVQWEQQIGRRLRLRDLFVFFTVVEYGSMAKAADKLGVSTPLDFGSNRLAGTRARSAAA</sequence>
<dbReference type="InterPro" id="IPR036388">
    <property type="entry name" value="WH-like_DNA-bd_sf"/>
</dbReference>
<accession>A0A176YYW5</accession>